<keyword evidence="2" id="KW-1185">Reference proteome</keyword>
<proteinExistence type="predicted"/>
<protein>
    <submittedName>
        <fullName evidence="1">Uncharacterized protein</fullName>
    </submittedName>
</protein>
<organism evidence="1 2">
    <name type="scientific">Spartinivicinus marinus</name>
    <dbReference type="NCBI Taxonomy" id="2994442"/>
    <lineage>
        <taxon>Bacteria</taxon>
        <taxon>Pseudomonadati</taxon>
        <taxon>Pseudomonadota</taxon>
        <taxon>Gammaproteobacteria</taxon>
        <taxon>Oceanospirillales</taxon>
        <taxon>Zooshikellaceae</taxon>
        <taxon>Spartinivicinus</taxon>
    </lineage>
</organism>
<reference evidence="1 2" key="1">
    <citation type="submission" date="2020-07" db="EMBL/GenBank/DDBJ databases">
        <title>Endozoicomonas sp. nov., isolated from sediment.</title>
        <authorList>
            <person name="Gu T."/>
        </authorList>
    </citation>
    <scope>NUCLEOTIDE SEQUENCE [LARGE SCALE GENOMIC DNA]</scope>
    <source>
        <strain evidence="1 2">SM1973</strain>
    </source>
</reference>
<dbReference type="EMBL" id="JACCKB010000194">
    <property type="protein sequence ID" value="NYZ69944.1"/>
    <property type="molecule type" value="Genomic_DNA"/>
</dbReference>
<evidence type="ECO:0000313" key="2">
    <source>
        <dbReference type="Proteomes" id="UP000569732"/>
    </source>
</evidence>
<sequence>MKPMATRLPERELKANQALRRRKTEAEIMWEKISREYHELLKINNSLRIRLRYQLDKTKHRLLREPAGF</sequence>
<dbReference type="Proteomes" id="UP000569732">
    <property type="component" value="Unassembled WGS sequence"/>
</dbReference>
<dbReference type="RefSeq" id="WP_180571903.1">
    <property type="nucleotide sequence ID" value="NZ_JACCKB010000194.1"/>
</dbReference>
<comment type="caution">
    <text evidence="1">The sequence shown here is derived from an EMBL/GenBank/DDBJ whole genome shotgun (WGS) entry which is preliminary data.</text>
</comment>
<evidence type="ECO:0000313" key="1">
    <source>
        <dbReference type="EMBL" id="NYZ69944.1"/>
    </source>
</evidence>
<gene>
    <name evidence="1" type="ORF">H0A36_28420</name>
</gene>
<dbReference type="AlphaFoldDB" id="A0A853IIT4"/>
<name>A0A853IIT4_9GAMM</name>
<accession>A0A853IIT4</accession>